<dbReference type="RefSeq" id="WP_008854135.1">
    <property type="nucleotide sequence ID" value="NZ_JOPB01000002.1"/>
</dbReference>
<dbReference type="Gene3D" id="2.70.98.10">
    <property type="match status" value="1"/>
</dbReference>
<dbReference type="GO" id="GO:0004034">
    <property type="term" value="F:aldose 1-epimerase activity"/>
    <property type="evidence" value="ECO:0007669"/>
    <property type="project" value="TreeGrafter"/>
</dbReference>
<dbReference type="Pfam" id="PF01263">
    <property type="entry name" value="Aldose_epim"/>
    <property type="match status" value="1"/>
</dbReference>
<dbReference type="InterPro" id="IPR008183">
    <property type="entry name" value="Aldose_1/G6P_1-epimerase"/>
</dbReference>
<dbReference type="PANTHER" id="PTHR10091">
    <property type="entry name" value="ALDOSE-1-EPIMERASE"/>
    <property type="match status" value="1"/>
</dbReference>
<comment type="caution">
    <text evidence="1">The sequence shown here is derived from an EMBL/GenBank/DDBJ whole genome shotgun (WGS) entry which is preliminary data.</text>
</comment>
<name>A0A251ZWX1_9PROT</name>
<dbReference type="Proteomes" id="UP000194946">
    <property type="component" value="Unassembled WGS sequence"/>
</dbReference>
<evidence type="ECO:0000313" key="2">
    <source>
        <dbReference type="Proteomes" id="UP000194946"/>
    </source>
</evidence>
<protein>
    <recommendedName>
        <fullName evidence="3">Aldose epimerase</fullName>
    </recommendedName>
</protein>
<gene>
    <name evidence="1" type="ORF">HK18_04465</name>
</gene>
<dbReference type="GO" id="GO:0030246">
    <property type="term" value="F:carbohydrate binding"/>
    <property type="evidence" value="ECO:0007669"/>
    <property type="project" value="InterPro"/>
</dbReference>
<sequence length="295" mass="33782">MLEIKAGHNQVGIYPALGGAIGYWLCQDTPIFYPVVNSHLAKCKNQIIAAYPLLPYSNRIAEGKFEFEGRKYQLEPNAANGKDSIHGNAWNREWDLESFAENKATLSLVHDPLKDGKKQWPFSYKAKLKYTLYENGLSVYMRFENTDRCNQPVGLGFHPYFPRRNFVEVGFSAKTLWNNDENGLPQGRMSNDGRWSFDQMRPLCKSEHLDNCYAGWDRFAFIRWKYSNAYLTITSSRVFEHLILSNPESAPYFTLEPASNMNNAINMPDISDRGLTILKPGQVLKGDIFYSFSVS</sequence>
<reference evidence="2" key="1">
    <citation type="submission" date="2014-06" db="EMBL/GenBank/DDBJ databases">
        <authorList>
            <person name="Winans N.J."/>
            <person name="Newell P.D."/>
            <person name="Douglas A.E."/>
        </authorList>
    </citation>
    <scope>NUCLEOTIDE SEQUENCE [LARGE SCALE GENOMIC DNA]</scope>
    <source>
        <strain evidence="2">DmL_052</strain>
    </source>
</reference>
<evidence type="ECO:0000313" key="1">
    <source>
        <dbReference type="EMBL" id="OUI79156.1"/>
    </source>
</evidence>
<dbReference type="CDD" id="cd09021">
    <property type="entry name" value="Aldose_epim_Ec_YphB"/>
    <property type="match status" value="1"/>
</dbReference>
<dbReference type="InterPro" id="IPR014718">
    <property type="entry name" value="GH-type_carb-bd"/>
</dbReference>
<dbReference type="InterPro" id="IPR011013">
    <property type="entry name" value="Gal_mutarotase_sf_dom"/>
</dbReference>
<dbReference type="GO" id="GO:0006006">
    <property type="term" value="P:glucose metabolic process"/>
    <property type="evidence" value="ECO:0007669"/>
    <property type="project" value="TreeGrafter"/>
</dbReference>
<dbReference type="GO" id="GO:0033499">
    <property type="term" value="P:galactose catabolic process via UDP-galactose, Leloir pathway"/>
    <property type="evidence" value="ECO:0007669"/>
    <property type="project" value="TreeGrafter"/>
</dbReference>
<keyword evidence="2" id="KW-1185">Reference proteome</keyword>
<proteinExistence type="predicted"/>
<evidence type="ECO:0008006" key="3">
    <source>
        <dbReference type="Google" id="ProtNLM"/>
    </source>
</evidence>
<dbReference type="PANTHER" id="PTHR10091:SF45">
    <property type="entry name" value="ALDOSE 1-EPIMERASE"/>
    <property type="match status" value="1"/>
</dbReference>
<dbReference type="EMBL" id="JOPB01000002">
    <property type="protein sequence ID" value="OUI79156.1"/>
    <property type="molecule type" value="Genomic_DNA"/>
</dbReference>
<organism evidence="1 2">
    <name type="scientific">Commensalibacter intestini</name>
    <dbReference type="NCBI Taxonomy" id="479936"/>
    <lineage>
        <taxon>Bacteria</taxon>
        <taxon>Pseudomonadati</taxon>
        <taxon>Pseudomonadota</taxon>
        <taxon>Alphaproteobacteria</taxon>
        <taxon>Acetobacterales</taxon>
        <taxon>Acetobacteraceae</taxon>
    </lineage>
</organism>
<dbReference type="SUPFAM" id="SSF74650">
    <property type="entry name" value="Galactose mutarotase-like"/>
    <property type="match status" value="1"/>
</dbReference>
<dbReference type="AlphaFoldDB" id="A0A251ZWX1"/>
<accession>A0A251ZWX1</accession>